<comment type="caution">
    <text evidence="16">The sequence shown here is derived from an EMBL/GenBank/DDBJ whole genome shotgun (WGS) entry which is preliminary data.</text>
</comment>
<evidence type="ECO:0000256" key="4">
    <source>
        <dbReference type="ARBA" id="ARBA00022553"/>
    </source>
</evidence>
<evidence type="ECO:0000256" key="6">
    <source>
        <dbReference type="ARBA" id="ARBA00022692"/>
    </source>
</evidence>
<feature type="compositionally biased region" description="Pro residues" evidence="12">
    <location>
        <begin position="1437"/>
        <end position="1446"/>
    </location>
</feature>
<evidence type="ECO:0000256" key="5">
    <source>
        <dbReference type="ARBA" id="ARBA00022679"/>
    </source>
</evidence>
<reference evidence="16 17" key="1">
    <citation type="journal article" date="2019" name="Int. J. Syst. Evol. Microbiol.">
        <title>The Global Catalogue of Microorganisms (GCM) 10K type strain sequencing project: providing services to taxonomists for standard genome sequencing and annotation.</title>
        <authorList>
            <consortium name="The Broad Institute Genomics Platform"/>
            <consortium name="The Broad Institute Genome Sequencing Center for Infectious Disease"/>
            <person name="Wu L."/>
            <person name="Ma J."/>
        </authorList>
    </citation>
    <scope>NUCLEOTIDE SEQUENCE [LARGE SCALE GENOMIC DNA]</scope>
    <source>
        <strain evidence="16 17">JCM 16014</strain>
    </source>
</reference>
<evidence type="ECO:0000259" key="14">
    <source>
        <dbReference type="SMART" id="SM00304"/>
    </source>
</evidence>
<name>A0ABN2UAQ6_9ACTN</name>
<feature type="compositionally biased region" description="Pro residues" evidence="12">
    <location>
        <begin position="1496"/>
        <end position="1509"/>
    </location>
</feature>
<feature type="region of interest" description="Disordered" evidence="12">
    <location>
        <begin position="1"/>
        <end position="81"/>
    </location>
</feature>
<feature type="region of interest" description="Disordered" evidence="12">
    <location>
        <begin position="736"/>
        <end position="1356"/>
    </location>
</feature>
<keyword evidence="8" id="KW-0418">Kinase</keyword>
<evidence type="ECO:0000259" key="15">
    <source>
        <dbReference type="SMART" id="SM00387"/>
    </source>
</evidence>
<feature type="compositionally biased region" description="Pro residues" evidence="12">
    <location>
        <begin position="773"/>
        <end position="788"/>
    </location>
</feature>
<feature type="domain" description="HAMP" evidence="14">
    <location>
        <begin position="425"/>
        <end position="495"/>
    </location>
</feature>
<feature type="compositionally biased region" description="Low complexity" evidence="12">
    <location>
        <begin position="1211"/>
        <end position="1234"/>
    </location>
</feature>
<evidence type="ECO:0000256" key="8">
    <source>
        <dbReference type="ARBA" id="ARBA00022777"/>
    </source>
</evidence>
<feature type="transmembrane region" description="Helical" evidence="13">
    <location>
        <begin position="90"/>
        <end position="110"/>
    </location>
</feature>
<dbReference type="InterPro" id="IPR013587">
    <property type="entry name" value="Nitrate/nitrite_sensing"/>
</dbReference>
<dbReference type="InterPro" id="IPR003660">
    <property type="entry name" value="HAMP_dom"/>
</dbReference>
<dbReference type="InterPro" id="IPR003594">
    <property type="entry name" value="HATPase_dom"/>
</dbReference>
<evidence type="ECO:0000313" key="16">
    <source>
        <dbReference type="EMBL" id="GAA2033026.1"/>
    </source>
</evidence>
<feature type="compositionally biased region" description="Pro residues" evidence="12">
    <location>
        <begin position="1410"/>
        <end position="1419"/>
    </location>
</feature>
<feature type="compositionally biased region" description="Low complexity" evidence="12">
    <location>
        <begin position="1580"/>
        <end position="1595"/>
    </location>
</feature>
<dbReference type="EMBL" id="BAAAQN010000019">
    <property type="protein sequence ID" value="GAA2033026.1"/>
    <property type="molecule type" value="Genomic_DNA"/>
</dbReference>
<evidence type="ECO:0000256" key="12">
    <source>
        <dbReference type="SAM" id="MobiDB-lite"/>
    </source>
</evidence>
<evidence type="ECO:0000256" key="7">
    <source>
        <dbReference type="ARBA" id="ARBA00022741"/>
    </source>
</evidence>
<keyword evidence="7" id="KW-0547">Nucleotide-binding</keyword>
<sequence length="1650" mass="169118">MQTRPVTPRRPPAPFPERGVDGPPSGGSISDAAAGRPVPRGPRDSVLPGQRPIPAADPAGDAGGQAPPPPPPSGQANRFSPKNWRVRTRLVVLVIVPLVATIVGAAARIAQQVGNVQTYDHAKTMAAAEGPLSNLIDALHNERDNSVEMMAFRDQKTPDQATLSNLNTGVEQLRKTTDKARATILPVLNKIDGSYPKDTLAAIADAKANMSTESSLIQAVNRPFSNPMDVFNQYNKLLDSLNTLYQFVAADAGDQQLINNARALSDLAKMTETTSRERGFLTALSVHFDPNQAKDNSSTLQGLVSDLASTRAEFKTIAGSQMQQMLSDTVDVGDSYTGANQYLTTIGDELASGVDNGVQLVPGTVYFKYDSVLNKYQKVRAAQAKVLVDRANALANDARNTMYLNIGVIIGVLIIVSIATALIARSLVRPLRVLQNTALEIAGSRLPEMVRRLRDADGSEPLEPINPIALTSTDEVGQVARAFDEVHREAVRLATEQAMLRNNVNAMFTNLSRRSQSLVQRQLRLIDELENAEQDPDQLASLFKLDHLATRMRRNGENLLVLAGEEPGRRWSQPVPLIDVLRAAASEVEQYERVTLRDLPTVEVAGRAVNDVVHLVAELLENATSFSAPETKVSVTGNLLNTGGVMLEIEDSGIGMTPEELDDANERLANPPVVDVAISRRMGLFVVGRLATRHGIQVRLRRSATGGITALVLVPAALLAGNLADAPAIGRNALGELTTDTGQQPAVTATGLPRRPGGPVRADQRELPGQTPELPPMGRPQLPQPPQGPFGGERVSAAPLGLDGPGGRGPGAGDGWEDVSPAAPPYRGTGSTPPDLADLLAETDPMSGGVVPVIREGDAGDSGSAFERPAFSVPEPELDGRLAEALDNSATYDFRPGADRRPGPPEQAENSGQFRISADDGGDMRLNFNVGNAPTPPPAPPAPTGGLNLSSSFDDLLPNIPEMEQTGEFAAYRDAQDQPDDLLLPPPSGPSFGSGPTPAGTTAADFRPGTGPSSGEAQSGSGMNNDLGAELAAGDPFAAPGEVRMTPFGGHRDSGFGSAPQAPALPEPQGSGEYPAPGAPTPGATNLPGGPGGSGEFPAFGTPGSGEFPALGSGEYPVQGAPAGGDAPSFGQHPGAAPAEPVNPFAAPSGQAPSFGVHPGAPAGQSPSFQRNPFAPGGDGPSDSGSGFATPLSDAAASPFAAPAGPPAPTGEPLAGFDAPANPFAAPGAPAGDALSDSGSGFHTPLGDSGSYGTPLSDSGSYSTPLSDSGSFGTPLGDTGSFSAPLSDSGSGFATPLSDAAANPFTAPADGLAPPTGEPLAGPAYGAPADPLSGSGLDFATDPLTAPIESVPMDSDPHDTAIFNAIESEWFRVRAQGATPAQSALEAGAVPVEPVRPIIPEPRVEAAPPAAAPLPPGTPVAPATPVSPVVPPGATVLPPPAAPPEPEAPRTAPAAEAPQAAFQAAPPTAPPTAPPVAPPVPPTVPASPFGGGADVPTPPSAGPAAPAPAPHEATPHEERKEPMNDDQSSAGQPWQSPGDEGWRAAEVVKKPVAAGLTPKGLPKRVPRSNLVPGSADGVGAAKAAAPPIPARSAEAVRSRLASFHQGLRQGRDAAGGPGDPQPTDTATNPTASDGPAAFGAPSQESRTEQP</sequence>
<gene>
    <name evidence="16" type="ORF">GCM10009839_36680</name>
</gene>
<feature type="compositionally biased region" description="Basic and acidic residues" evidence="12">
    <location>
        <begin position="1513"/>
        <end position="1523"/>
    </location>
</feature>
<feature type="compositionally biased region" description="Low complexity" evidence="12">
    <location>
        <begin position="1449"/>
        <end position="1466"/>
    </location>
</feature>
<keyword evidence="6 13" id="KW-0812">Transmembrane</keyword>
<evidence type="ECO:0000256" key="10">
    <source>
        <dbReference type="ARBA" id="ARBA00022989"/>
    </source>
</evidence>
<feature type="compositionally biased region" description="Polar residues" evidence="12">
    <location>
        <begin position="1622"/>
        <end position="1631"/>
    </location>
</feature>
<feature type="compositionally biased region" description="Low complexity" evidence="12">
    <location>
        <begin position="1173"/>
        <end position="1203"/>
    </location>
</feature>
<feature type="region of interest" description="Disordered" evidence="12">
    <location>
        <begin position="1406"/>
        <end position="1650"/>
    </location>
</feature>
<comment type="subcellular location">
    <subcellularLocation>
        <location evidence="2">Membrane</location>
    </subcellularLocation>
</comment>
<keyword evidence="5" id="KW-0808">Transferase</keyword>
<dbReference type="SUPFAM" id="SSF55874">
    <property type="entry name" value="ATPase domain of HSP90 chaperone/DNA topoisomerase II/histidine kinase"/>
    <property type="match status" value="1"/>
</dbReference>
<dbReference type="PANTHER" id="PTHR44936:SF9">
    <property type="entry name" value="SENSOR PROTEIN CREC"/>
    <property type="match status" value="1"/>
</dbReference>
<proteinExistence type="predicted"/>
<feature type="compositionally biased region" description="Polar residues" evidence="12">
    <location>
        <begin position="1280"/>
        <end position="1292"/>
    </location>
</feature>
<evidence type="ECO:0000256" key="3">
    <source>
        <dbReference type="ARBA" id="ARBA00012438"/>
    </source>
</evidence>
<feature type="transmembrane region" description="Helical" evidence="13">
    <location>
        <begin position="402"/>
        <end position="424"/>
    </location>
</feature>
<dbReference type="EC" id="2.7.13.3" evidence="3"/>
<organism evidence="16 17">
    <name type="scientific">Catenulispora yoronensis</name>
    <dbReference type="NCBI Taxonomy" id="450799"/>
    <lineage>
        <taxon>Bacteria</taxon>
        <taxon>Bacillati</taxon>
        <taxon>Actinomycetota</taxon>
        <taxon>Actinomycetes</taxon>
        <taxon>Catenulisporales</taxon>
        <taxon>Catenulisporaceae</taxon>
        <taxon>Catenulispora</taxon>
    </lineage>
</organism>
<feature type="compositionally biased region" description="Pro residues" evidence="12">
    <location>
        <begin position="1467"/>
        <end position="1485"/>
    </location>
</feature>
<accession>A0ABN2UAQ6</accession>
<feature type="compositionally biased region" description="Low complexity" evidence="12">
    <location>
        <begin position="1420"/>
        <end position="1436"/>
    </location>
</feature>
<protein>
    <recommendedName>
        <fullName evidence="3">histidine kinase</fullName>
        <ecNumber evidence="3">2.7.13.3</ecNumber>
    </recommendedName>
</protein>
<evidence type="ECO:0000256" key="2">
    <source>
        <dbReference type="ARBA" id="ARBA00004370"/>
    </source>
</evidence>
<keyword evidence="10 13" id="KW-1133">Transmembrane helix</keyword>
<keyword evidence="4" id="KW-0597">Phosphoprotein</keyword>
<keyword evidence="17" id="KW-1185">Reference proteome</keyword>
<comment type="catalytic activity">
    <reaction evidence="1">
        <text>ATP + protein L-histidine = ADP + protein N-phospho-L-histidine.</text>
        <dbReference type="EC" id="2.7.13.3"/>
    </reaction>
</comment>
<evidence type="ECO:0000256" key="9">
    <source>
        <dbReference type="ARBA" id="ARBA00022840"/>
    </source>
</evidence>
<dbReference type="SMART" id="SM00387">
    <property type="entry name" value="HATPase_c"/>
    <property type="match status" value="1"/>
</dbReference>
<dbReference type="SMART" id="SM00304">
    <property type="entry name" value="HAMP"/>
    <property type="match status" value="1"/>
</dbReference>
<feature type="compositionally biased region" description="Basic and acidic residues" evidence="12">
    <location>
        <begin position="1540"/>
        <end position="1549"/>
    </location>
</feature>
<dbReference type="Proteomes" id="UP001500751">
    <property type="component" value="Unassembled WGS sequence"/>
</dbReference>
<feature type="compositionally biased region" description="Polar residues" evidence="12">
    <location>
        <begin position="1251"/>
        <end position="1272"/>
    </location>
</feature>
<evidence type="ECO:0000256" key="11">
    <source>
        <dbReference type="ARBA" id="ARBA00023012"/>
    </source>
</evidence>
<evidence type="ECO:0000313" key="17">
    <source>
        <dbReference type="Proteomes" id="UP001500751"/>
    </source>
</evidence>
<feature type="domain" description="Histidine kinase/HSP90-like ATPase" evidence="15">
    <location>
        <begin position="607"/>
        <end position="718"/>
    </location>
</feature>
<feature type="compositionally biased region" description="Polar residues" evidence="12">
    <location>
        <begin position="738"/>
        <end position="747"/>
    </location>
</feature>
<keyword evidence="11" id="KW-0902">Two-component regulatory system</keyword>
<dbReference type="InterPro" id="IPR036890">
    <property type="entry name" value="HATPase_C_sf"/>
</dbReference>
<dbReference type="Gene3D" id="6.10.340.10">
    <property type="match status" value="1"/>
</dbReference>
<feature type="compositionally biased region" description="Gly residues" evidence="12">
    <location>
        <begin position="803"/>
        <end position="814"/>
    </location>
</feature>
<feature type="compositionally biased region" description="Pro residues" evidence="12">
    <location>
        <begin position="934"/>
        <end position="943"/>
    </location>
</feature>
<feature type="compositionally biased region" description="Low complexity" evidence="12">
    <location>
        <begin position="1072"/>
        <end position="1088"/>
    </location>
</feature>
<feature type="compositionally biased region" description="Low complexity" evidence="12">
    <location>
        <begin position="990"/>
        <end position="1006"/>
    </location>
</feature>
<dbReference type="InterPro" id="IPR050980">
    <property type="entry name" value="2C_sensor_his_kinase"/>
</dbReference>
<evidence type="ECO:0000256" key="13">
    <source>
        <dbReference type="SAM" id="Phobius"/>
    </source>
</evidence>
<dbReference type="PANTHER" id="PTHR44936">
    <property type="entry name" value="SENSOR PROTEIN CREC"/>
    <property type="match status" value="1"/>
</dbReference>
<keyword evidence="9" id="KW-0067">ATP-binding</keyword>
<dbReference type="Pfam" id="PF02518">
    <property type="entry name" value="HATPase_c"/>
    <property type="match status" value="1"/>
</dbReference>
<keyword evidence="13" id="KW-0472">Membrane</keyword>
<feature type="compositionally biased region" description="Polar residues" evidence="12">
    <location>
        <begin position="1011"/>
        <end position="1024"/>
    </location>
</feature>
<dbReference type="Pfam" id="PF08376">
    <property type="entry name" value="NIT"/>
    <property type="match status" value="1"/>
</dbReference>
<feature type="compositionally biased region" description="Polar residues" evidence="12">
    <location>
        <begin position="1525"/>
        <end position="1535"/>
    </location>
</feature>
<dbReference type="Gene3D" id="3.30.565.10">
    <property type="entry name" value="Histidine kinase-like ATPase, C-terminal domain"/>
    <property type="match status" value="1"/>
</dbReference>
<evidence type="ECO:0000256" key="1">
    <source>
        <dbReference type="ARBA" id="ARBA00000085"/>
    </source>
</evidence>